<dbReference type="PANTHER" id="PTHR45436">
    <property type="entry name" value="SENSOR HISTIDINE KINASE YKOH"/>
    <property type="match status" value="1"/>
</dbReference>
<dbReference type="InterPro" id="IPR005467">
    <property type="entry name" value="His_kinase_dom"/>
</dbReference>
<keyword evidence="16" id="KW-1185">Reference proteome</keyword>
<dbReference type="InterPro" id="IPR003594">
    <property type="entry name" value="HATPase_dom"/>
</dbReference>
<dbReference type="InterPro" id="IPR050428">
    <property type="entry name" value="TCS_sensor_his_kinase"/>
</dbReference>
<evidence type="ECO:0000313" key="15">
    <source>
        <dbReference type="EMBL" id="NHZ44013.1"/>
    </source>
</evidence>
<dbReference type="SMART" id="SM00304">
    <property type="entry name" value="HAMP"/>
    <property type="match status" value="1"/>
</dbReference>
<evidence type="ECO:0000256" key="2">
    <source>
        <dbReference type="ARBA" id="ARBA00004141"/>
    </source>
</evidence>
<comment type="subcellular location">
    <subcellularLocation>
        <location evidence="2">Membrane</location>
        <topology evidence="2">Multi-pass membrane protein</topology>
    </subcellularLocation>
</comment>
<protein>
    <recommendedName>
        <fullName evidence="3">histidine kinase</fullName>
        <ecNumber evidence="3">2.7.13.3</ecNumber>
    </recommendedName>
</protein>
<dbReference type="InterPro" id="IPR003660">
    <property type="entry name" value="HAMP_dom"/>
</dbReference>
<dbReference type="PANTHER" id="PTHR45436:SF15">
    <property type="entry name" value="SENSOR HISTIDINE KINASE CUSS"/>
    <property type="match status" value="1"/>
</dbReference>
<feature type="transmembrane region" description="Helical" evidence="12">
    <location>
        <begin position="174"/>
        <end position="198"/>
    </location>
</feature>
<dbReference type="SUPFAM" id="SSF47384">
    <property type="entry name" value="Homodimeric domain of signal transducing histidine kinase"/>
    <property type="match status" value="1"/>
</dbReference>
<dbReference type="EC" id="2.7.13.3" evidence="3"/>
<sequence length="471" mass="50785">MGRLFWKFFLSILLAQLAATIGVGTVFWLRDQARTQAAGDSPRATGIDSGPAAEFMIDSAAATLKHGGSAALRELVGGTTRHSMFVIDANGREMLGRTVTPALRAQAERMLAHPARLNVVRTLTAPDGERFLVFVRWLDQRGPGGAGPRQMAPEGFGPGPRPGGQRRSPPNRELLPYITMTGATLASLLFAALLAWYFSRPIRALRGAFEAAAGGDLSPRFAEVKGVRGDELNDLGRDFDRMSGQLRTLMDGQRRLLHDVSHELRSPLARLQAAIGLAHQQPDKIRASLERIERESVRMDKLVGELLALSRLEVPDALPRYEDIAFMELVDDIVADARFEAEQCGRRIALSGQAIVTVRGAPDLLWSALENVIRNAIKHSGEGGVIEIGVSADADRVQLSVCDRGPGVAQADLASIFQPFFRSNATSNNVDGHGLGLAIAQRVVDAHRGAIKASNREGGGLRVEITLPLAG</sequence>
<gene>
    <name evidence="15" type="ORF">F1609_28180</name>
</gene>
<evidence type="ECO:0000256" key="1">
    <source>
        <dbReference type="ARBA" id="ARBA00000085"/>
    </source>
</evidence>
<dbReference type="PROSITE" id="PS50109">
    <property type="entry name" value="HIS_KIN"/>
    <property type="match status" value="1"/>
</dbReference>
<dbReference type="SUPFAM" id="SSF158472">
    <property type="entry name" value="HAMP domain-like"/>
    <property type="match status" value="1"/>
</dbReference>
<dbReference type="Gene3D" id="1.10.287.130">
    <property type="match status" value="1"/>
</dbReference>
<evidence type="ECO:0000256" key="5">
    <source>
        <dbReference type="ARBA" id="ARBA00022679"/>
    </source>
</evidence>
<evidence type="ECO:0000313" key="16">
    <source>
        <dbReference type="Proteomes" id="UP000819052"/>
    </source>
</evidence>
<keyword evidence="8 12" id="KW-1133">Transmembrane helix</keyword>
<dbReference type="InterPro" id="IPR003661">
    <property type="entry name" value="HisK_dim/P_dom"/>
</dbReference>
<dbReference type="SMART" id="SM00387">
    <property type="entry name" value="HATPase_c"/>
    <property type="match status" value="1"/>
</dbReference>
<keyword evidence="9" id="KW-0902">Two-component regulatory system</keyword>
<evidence type="ECO:0000256" key="7">
    <source>
        <dbReference type="ARBA" id="ARBA00022777"/>
    </source>
</evidence>
<evidence type="ECO:0000256" key="8">
    <source>
        <dbReference type="ARBA" id="ARBA00022989"/>
    </source>
</evidence>
<dbReference type="PRINTS" id="PR00344">
    <property type="entry name" value="BCTRLSENSOR"/>
</dbReference>
<evidence type="ECO:0000259" key="13">
    <source>
        <dbReference type="PROSITE" id="PS50109"/>
    </source>
</evidence>
<feature type="domain" description="HAMP" evidence="14">
    <location>
        <begin position="196"/>
        <end position="251"/>
    </location>
</feature>
<evidence type="ECO:0000256" key="9">
    <source>
        <dbReference type="ARBA" id="ARBA00023012"/>
    </source>
</evidence>
<keyword evidence="5" id="KW-0808">Transferase</keyword>
<dbReference type="Gene3D" id="6.10.340.10">
    <property type="match status" value="1"/>
</dbReference>
<evidence type="ECO:0000256" key="6">
    <source>
        <dbReference type="ARBA" id="ARBA00022692"/>
    </source>
</evidence>
<dbReference type="EMBL" id="VVIW01000026">
    <property type="protein sequence ID" value="NHZ44013.1"/>
    <property type="molecule type" value="Genomic_DNA"/>
</dbReference>
<keyword evidence="7" id="KW-0418">Kinase</keyword>
<keyword evidence="10 12" id="KW-0472">Membrane</keyword>
<evidence type="ECO:0000256" key="3">
    <source>
        <dbReference type="ARBA" id="ARBA00012438"/>
    </source>
</evidence>
<dbReference type="InterPro" id="IPR004358">
    <property type="entry name" value="Sig_transdc_His_kin-like_C"/>
</dbReference>
<dbReference type="Pfam" id="PF02518">
    <property type="entry name" value="HATPase_c"/>
    <property type="match status" value="1"/>
</dbReference>
<proteinExistence type="predicted"/>
<dbReference type="Pfam" id="PF00512">
    <property type="entry name" value="HisKA"/>
    <property type="match status" value="1"/>
</dbReference>
<dbReference type="InterPro" id="IPR036890">
    <property type="entry name" value="HATPase_C_sf"/>
</dbReference>
<organism evidence="15 16">
    <name type="scientific">Massilia aquatica</name>
    <dbReference type="NCBI Taxonomy" id="2609000"/>
    <lineage>
        <taxon>Bacteria</taxon>
        <taxon>Pseudomonadati</taxon>
        <taxon>Pseudomonadota</taxon>
        <taxon>Betaproteobacteria</taxon>
        <taxon>Burkholderiales</taxon>
        <taxon>Oxalobacteraceae</taxon>
        <taxon>Telluria group</taxon>
        <taxon>Massilia</taxon>
    </lineage>
</organism>
<dbReference type="RefSeq" id="WP_167080327.1">
    <property type="nucleotide sequence ID" value="NZ_VVIW01000026.1"/>
</dbReference>
<evidence type="ECO:0000256" key="4">
    <source>
        <dbReference type="ARBA" id="ARBA00022553"/>
    </source>
</evidence>
<feature type="domain" description="Histidine kinase" evidence="13">
    <location>
        <begin position="259"/>
        <end position="471"/>
    </location>
</feature>
<comment type="caution">
    <text evidence="15">The sequence shown here is derived from an EMBL/GenBank/DDBJ whole genome shotgun (WGS) entry which is preliminary data.</text>
</comment>
<dbReference type="CDD" id="cd00082">
    <property type="entry name" value="HisKA"/>
    <property type="match status" value="1"/>
</dbReference>
<name>A0ABX0MGI8_9BURK</name>
<accession>A0ABX0MGI8</accession>
<dbReference type="SUPFAM" id="SSF55874">
    <property type="entry name" value="ATPase domain of HSP90 chaperone/DNA topoisomerase II/histidine kinase"/>
    <property type="match status" value="1"/>
</dbReference>
<evidence type="ECO:0000259" key="14">
    <source>
        <dbReference type="PROSITE" id="PS50885"/>
    </source>
</evidence>
<evidence type="ECO:0000256" key="11">
    <source>
        <dbReference type="SAM" id="MobiDB-lite"/>
    </source>
</evidence>
<dbReference type="Gene3D" id="3.30.565.10">
    <property type="entry name" value="Histidine kinase-like ATPase, C-terminal domain"/>
    <property type="match status" value="1"/>
</dbReference>
<comment type="catalytic activity">
    <reaction evidence="1">
        <text>ATP + protein L-histidine = ADP + protein N-phospho-L-histidine.</text>
        <dbReference type="EC" id="2.7.13.3"/>
    </reaction>
</comment>
<reference evidence="15 16" key="1">
    <citation type="submission" date="2019-09" db="EMBL/GenBank/DDBJ databases">
        <title>Taxonomy of Antarctic Massilia spp.: description of Massilia rubra sp. nov., Massilia aquatica sp. nov., Massilia mucilaginosa sp. nov., Massilia frigida sp. nov. isolated from streams, lakes and regoliths.</title>
        <authorList>
            <person name="Holochova P."/>
            <person name="Sedlacek I."/>
            <person name="Kralova S."/>
            <person name="Maslanova I."/>
            <person name="Busse H.-J."/>
            <person name="Stankova E."/>
            <person name="Vrbovska V."/>
            <person name="Kovarovic V."/>
            <person name="Bartak M."/>
            <person name="Svec P."/>
            <person name="Pantucek R."/>
        </authorList>
    </citation>
    <scope>NUCLEOTIDE SEQUENCE [LARGE SCALE GENOMIC DNA]</scope>
    <source>
        <strain evidence="15 16">CCM 8693</strain>
    </source>
</reference>
<dbReference type="PROSITE" id="PS50885">
    <property type="entry name" value="HAMP"/>
    <property type="match status" value="1"/>
</dbReference>
<dbReference type="InterPro" id="IPR036097">
    <property type="entry name" value="HisK_dim/P_sf"/>
</dbReference>
<feature type="region of interest" description="Disordered" evidence="11">
    <location>
        <begin position="143"/>
        <end position="172"/>
    </location>
</feature>
<keyword evidence="6 12" id="KW-0812">Transmembrane</keyword>
<keyword evidence="4" id="KW-0597">Phosphoprotein</keyword>
<feature type="compositionally biased region" description="Low complexity" evidence="11">
    <location>
        <begin position="163"/>
        <end position="172"/>
    </location>
</feature>
<dbReference type="SMART" id="SM00388">
    <property type="entry name" value="HisKA"/>
    <property type="match status" value="1"/>
</dbReference>
<dbReference type="Proteomes" id="UP000819052">
    <property type="component" value="Unassembled WGS sequence"/>
</dbReference>
<evidence type="ECO:0000256" key="10">
    <source>
        <dbReference type="ARBA" id="ARBA00023136"/>
    </source>
</evidence>
<dbReference type="CDD" id="cd06225">
    <property type="entry name" value="HAMP"/>
    <property type="match status" value="1"/>
</dbReference>
<dbReference type="Pfam" id="PF00672">
    <property type="entry name" value="HAMP"/>
    <property type="match status" value="1"/>
</dbReference>
<evidence type="ECO:0000256" key="12">
    <source>
        <dbReference type="SAM" id="Phobius"/>
    </source>
</evidence>